<dbReference type="SUPFAM" id="SSF53218">
    <property type="entry name" value="Molybdenum cofactor biosynthesis proteins"/>
    <property type="match status" value="1"/>
</dbReference>
<dbReference type="CDD" id="cd00885">
    <property type="entry name" value="cinA"/>
    <property type="match status" value="1"/>
</dbReference>
<comment type="similarity">
    <text evidence="1">Belongs to the CinA family.</text>
</comment>
<dbReference type="EMBL" id="QZKI01000143">
    <property type="protein sequence ID" value="RJP64107.1"/>
    <property type="molecule type" value="Genomic_DNA"/>
</dbReference>
<dbReference type="SMART" id="SM00852">
    <property type="entry name" value="MoCF_biosynth"/>
    <property type="match status" value="1"/>
</dbReference>
<comment type="caution">
    <text evidence="3">The sequence shown here is derived from an EMBL/GenBank/DDBJ whole genome shotgun (WGS) entry which is preliminary data.</text>
</comment>
<dbReference type="Pfam" id="PF18146">
    <property type="entry name" value="CinA_KH"/>
    <property type="match status" value="1"/>
</dbReference>
<dbReference type="SUPFAM" id="SSF142433">
    <property type="entry name" value="CinA-like"/>
    <property type="match status" value="1"/>
</dbReference>
<accession>A0A419EMZ6</accession>
<dbReference type="InterPro" id="IPR036653">
    <property type="entry name" value="CinA-like_C"/>
</dbReference>
<dbReference type="AlphaFoldDB" id="A0A419EMZ6"/>
<gene>
    <name evidence="3" type="ORF">C4532_20010</name>
</gene>
<dbReference type="InterPro" id="IPR050101">
    <property type="entry name" value="CinA"/>
</dbReference>
<dbReference type="HAMAP" id="MF_00226_B">
    <property type="entry name" value="CinA_B"/>
    <property type="match status" value="1"/>
</dbReference>
<evidence type="ECO:0000256" key="1">
    <source>
        <dbReference type="HAMAP-Rule" id="MF_00226"/>
    </source>
</evidence>
<feature type="domain" description="MoaB/Mog" evidence="2">
    <location>
        <begin position="4"/>
        <end position="170"/>
    </location>
</feature>
<evidence type="ECO:0000259" key="2">
    <source>
        <dbReference type="SMART" id="SM00852"/>
    </source>
</evidence>
<sequence>MNAEIIMIGSELLLGQIIDTNSAYLAQELARIGINLFYKTTVGDNRQRMAEAVRVALGRADIVITSGGLGPTEDDLTREVVADVFGAPLEFHQGLYDQIEELFKRHGFTMSPNNRKQAFIPRGATPIENPVGTAPGFVACKDDKRVIVLPGVPRELKYLMQTFVTPYLRDTFSLGEMTICSRVLKICGMGESRVDARVGDLLRDSGNPTLGILAEPAQILLRITAKADNPSEAQAKIAEMEQEIRSRFGQLIFGVDEETLEGNVNALLLRDGKSLSLLETHTGGAIAQRFVSIGSAALREALVANSDAALSRIMGREKSLWNAQKRNHEAISVALGRALREQTGSDIGLAVVGIAPNSEVLSPEEMATGKTCIVIDSTGGQAYWEIRFSGTDPMNQTRATALAIEMLRRYLAGFVDPELPTRAPRA</sequence>
<dbReference type="NCBIfam" id="TIGR00177">
    <property type="entry name" value="molyb_syn"/>
    <property type="match status" value="1"/>
</dbReference>
<evidence type="ECO:0000313" key="3">
    <source>
        <dbReference type="EMBL" id="RJP64107.1"/>
    </source>
</evidence>
<dbReference type="InterPro" id="IPR008136">
    <property type="entry name" value="CinA_C"/>
</dbReference>
<dbReference type="InterPro" id="IPR001453">
    <property type="entry name" value="MoaB/Mog_dom"/>
</dbReference>
<dbReference type="Pfam" id="PF02464">
    <property type="entry name" value="CinA"/>
    <property type="match status" value="1"/>
</dbReference>
<dbReference type="PANTHER" id="PTHR13939">
    <property type="entry name" value="NICOTINAMIDE-NUCLEOTIDE AMIDOHYDROLASE PNCC"/>
    <property type="match status" value="1"/>
</dbReference>
<reference evidence="3 4" key="1">
    <citation type="journal article" date="2017" name="ISME J.">
        <title>Energy and carbon metabolisms in a deep terrestrial subsurface fluid microbial community.</title>
        <authorList>
            <person name="Momper L."/>
            <person name="Jungbluth S.P."/>
            <person name="Lee M.D."/>
            <person name="Amend J.P."/>
        </authorList>
    </citation>
    <scope>NUCLEOTIDE SEQUENCE [LARGE SCALE GENOMIC DNA]</scope>
    <source>
        <strain evidence="3">SURF_17</strain>
    </source>
</reference>
<dbReference type="Proteomes" id="UP000285961">
    <property type="component" value="Unassembled WGS sequence"/>
</dbReference>
<proteinExistence type="inferred from homology"/>
<dbReference type="Gene3D" id="3.90.950.20">
    <property type="entry name" value="CinA-like"/>
    <property type="match status" value="1"/>
</dbReference>
<dbReference type="NCBIfam" id="TIGR00200">
    <property type="entry name" value="cinA_nterm"/>
    <property type="match status" value="1"/>
</dbReference>
<name>A0A419EMZ6_9BACT</name>
<dbReference type="Pfam" id="PF00994">
    <property type="entry name" value="MoCF_biosynth"/>
    <property type="match status" value="1"/>
</dbReference>
<dbReference type="InterPro" id="IPR036425">
    <property type="entry name" value="MoaB/Mog-like_dom_sf"/>
</dbReference>
<dbReference type="Gene3D" id="3.30.70.2860">
    <property type="match status" value="1"/>
</dbReference>
<evidence type="ECO:0000313" key="4">
    <source>
        <dbReference type="Proteomes" id="UP000285961"/>
    </source>
</evidence>
<dbReference type="PANTHER" id="PTHR13939:SF0">
    <property type="entry name" value="NMN AMIDOHYDROLASE-LIKE PROTEIN YFAY"/>
    <property type="match status" value="1"/>
</dbReference>
<dbReference type="PIRSF" id="PIRSF006728">
    <property type="entry name" value="CinA"/>
    <property type="match status" value="1"/>
</dbReference>
<organism evidence="3 4">
    <name type="scientific">Candidatus Abyssobacteria bacterium SURF_17</name>
    <dbReference type="NCBI Taxonomy" id="2093361"/>
    <lineage>
        <taxon>Bacteria</taxon>
        <taxon>Pseudomonadati</taxon>
        <taxon>Candidatus Hydrogenedentota</taxon>
        <taxon>Candidatus Abyssobacteria</taxon>
    </lineage>
</organism>
<dbReference type="InterPro" id="IPR041424">
    <property type="entry name" value="CinA_KH"/>
</dbReference>
<protein>
    <recommendedName>
        <fullName evidence="1">CinA-like protein</fullName>
    </recommendedName>
</protein>
<dbReference type="InterPro" id="IPR008135">
    <property type="entry name" value="Competence-induced_CinA"/>
</dbReference>
<dbReference type="Gene3D" id="3.40.980.10">
    <property type="entry name" value="MoaB/Mog-like domain"/>
    <property type="match status" value="1"/>
</dbReference>